<dbReference type="RefSeq" id="WP_236887834.1">
    <property type="nucleotide sequence ID" value="NZ_CP016090.1"/>
</dbReference>
<evidence type="ECO:0000313" key="2">
    <source>
        <dbReference type="Proteomes" id="UP000821656"/>
    </source>
</evidence>
<sequence>MDEGIACYEIKDNNENWIIRTVKNGLANNIVPIFRYLDTNDNFETFFKANRKSFDIMY</sequence>
<protein>
    <submittedName>
        <fullName evidence="1">Uncharacterized protein</fullName>
    </submittedName>
</protein>
<dbReference type="EMBL" id="JABSXK010000001">
    <property type="protein sequence ID" value="NRV10723.1"/>
    <property type="molecule type" value="Genomic_DNA"/>
</dbReference>
<name>A0A9Q5GL07_CLOBE</name>
<comment type="caution">
    <text evidence="1">The sequence shown here is derived from an EMBL/GenBank/DDBJ whole genome shotgun (WGS) entry which is preliminary data.</text>
</comment>
<reference evidence="1" key="1">
    <citation type="submission" date="2020-05" db="EMBL/GenBank/DDBJ databases">
        <title>Genomic insights into acetone-butanol-ethanol (ABE) fermentation by sequencing solventogenic clostridia strains.</title>
        <authorList>
            <person name="Brown S."/>
        </authorList>
    </citation>
    <scope>NUCLEOTIDE SEQUENCE</scope>
    <source>
        <strain evidence="1">DJ126</strain>
    </source>
</reference>
<dbReference type="AlphaFoldDB" id="A0A9Q5GL07"/>
<evidence type="ECO:0000313" key="1">
    <source>
        <dbReference type="EMBL" id="NRV10723.1"/>
    </source>
</evidence>
<gene>
    <name evidence="1" type="ORF">DFH45_003686</name>
</gene>
<dbReference type="Proteomes" id="UP000821656">
    <property type="component" value="Unassembled WGS sequence"/>
</dbReference>
<accession>A0A9Q5GL07</accession>
<proteinExistence type="predicted"/>
<organism evidence="1 2">
    <name type="scientific">Clostridium beijerinckii</name>
    <name type="common">Clostridium MP</name>
    <dbReference type="NCBI Taxonomy" id="1520"/>
    <lineage>
        <taxon>Bacteria</taxon>
        <taxon>Bacillati</taxon>
        <taxon>Bacillota</taxon>
        <taxon>Clostridia</taxon>
        <taxon>Eubacteriales</taxon>
        <taxon>Clostridiaceae</taxon>
        <taxon>Clostridium</taxon>
    </lineage>
</organism>